<dbReference type="InterPro" id="IPR036612">
    <property type="entry name" value="KH_dom_type_1_sf"/>
</dbReference>
<dbReference type="CDD" id="cd22419">
    <property type="entry name" value="KH-I_ASCC1"/>
    <property type="match status" value="1"/>
</dbReference>
<dbReference type="InterPro" id="IPR047538">
    <property type="entry name" value="KH-I_ASCC1"/>
</dbReference>
<dbReference type="GO" id="GO:0006307">
    <property type="term" value="P:DNA alkylation repair"/>
    <property type="evidence" value="ECO:0007669"/>
    <property type="project" value="InterPro"/>
</dbReference>
<dbReference type="Pfam" id="PF00013">
    <property type="entry name" value="KH_1"/>
    <property type="match status" value="1"/>
</dbReference>
<keyword evidence="1" id="KW-0694">RNA-binding</keyword>
<dbReference type="PIRSF" id="PIRSF027019">
    <property type="entry name" value="Euk_LigT"/>
    <property type="match status" value="1"/>
</dbReference>
<accession>A0A9P0F7S4</accession>
<gene>
    <name evidence="3" type="ORF">BEMITA_LOCUS11175</name>
</gene>
<evidence type="ECO:0000259" key="2">
    <source>
        <dbReference type="SMART" id="SM00322"/>
    </source>
</evidence>
<evidence type="ECO:0000313" key="4">
    <source>
        <dbReference type="Proteomes" id="UP001152759"/>
    </source>
</evidence>
<dbReference type="GO" id="GO:0003723">
    <property type="term" value="F:RNA binding"/>
    <property type="evidence" value="ECO:0007669"/>
    <property type="project" value="UniProtKB-UniRule"/>
</dbReference>
<keyword evidence="4" id="KW-1185">Reference proteome</keyword>
<evidence type="ECO:0000256" key="1">
    <source>
        <dbReference type="PROSITE-ProRule" id="PRU00117"/>
    </source>
</evidence>
<sequence>MISDSDMEILRPKIINIAGRCYRVHNFVENTSNLPDTSAPGPYHELDGNYDDDLVYEDKDEKDNLTIESTPEGYKAEFHVARNYYPAIIGSKGAVRKRLETETKTHIKIPRLGITTGDIVITGSDANGVRRAYRRVKQIVEKVRKTQPATHFISIRCTSEAIKSNFLTFKKLVLEEYKSIDITESIFQVPEKLHLTIAVLVLSDTIERTKACQVFEECRDIFLLPTINGRKLTLNLKGLEIMNDDPSEVNVLYAKVKSNDDDLLQTVVDGIVSYFEDYGLLSKQYEKVKLHATLMNTAFDKRSEAEVDPDSKKRKTFDATKILRDLQDFEFGSTTFEGLDLSVRFSTGTDGYYTYSTRVNFMSCTA</sequence>
<dbReference type="InterPro" id="IPR009210">
    <property type="entry name" value="ASCC1"/>
</dbReference>
<dbReference type="SMART" id="SM00322">
    <property type="entry name" value="KH"/>
    <property type="match status" value="1"/>
</dbReference>
<dbReference type="InterPro" id="IPR004087">
    <property type="entry name" value="KH_dom"/>
</dbReference>
<dbReference type="Proteomes" id="UP001152759">
    <property type="component" value="Chromosome 7"/>
</dbReference>
<evidence type="ECO:0000313" key="3">
    <source>
        <dbReference type="EMBL" id="CAH0392693.1"/>
    </source>
</evidence>
<dbReference type="Gene3D" id="3.30.1370.10">
    <property type="entry name" value="K Homology domain, type 1"/>
    <property type="match status" value="1"/>
</dbReference>
<dbReference type="SUPFAM" id="SSF54791">
    <property type="entry name" value="Eukaryotic type KH-domain (KH-domain type I)"/>
    <property type="match status" value="1"/>
</dbReference>
<dbReference type="Gene3D" id="3.90.1140.10">
    <property type="entry name" value="Cyclic phosphodiesterase"/>
    <property type="match status" value="1"/>
</dbReference>
<dbReference type="PANTHER" id="PTHR13360:SF1">
    <property type="entry name" value="ACTIVATING SIGNAL COINTEGRATOR 1 COMPLEX SUBUNIT 1"/>
    <property type="match status" value="1"/>
</dbReference>
<dbReference type="EMBL" id="OU963868">
    <property type="protein sequence ID" value="CAH0392693.1"/>
    <property type="molecule type" value="Genomic_DNA"/>
</dbReference>
<dbReference type="Pfam" id="PF10469">
    <property type="entry name" value="AKAP7_NLS"/>
    <property type="match status" value="1"/>
</dbReference>
<dbReference type="PROSITE" id="PS50084">
    <property type="entry name" value="KH_TYPE_1"/>
    <property type="match status" value="1"/>
</dbReference>
<dbReference type="PANTHER" id="PTHR13360">
    <property type="entry name" value="ACTIVATING SIGNAL COINTEGRATOR 1 COMPLEX SUBUNIT 1"/>
    <property type="match status" value="1"/>
</dbReference>
<dbReference type="InterPro" id="IPR004088">
    <property type="entry name" value="KH_dom_type_1"/>
</dbReference>
<feature type="domain" description="K Homology" evidence="2">
    <location>
        <begin position="72"/>
        <end position="141"/>
    </location>
</feature>
<dbReference type="AlphaFoldDB" id="A0A9P0F7S4"/>
<protein>
    <recommendedName>
        <fullName evidence="2">K Homology domain-containing protein</fullName>
    </recommendedName>
</protein>
<name>A0A9P0F7S4_BEMTA</name>
<organism evidence="3 4">
    <name type="scientific">Bemisia tabaci</name>
    <name type="common">Sweetpotato whitefly</name>
    <name type="synonym">Aleurodes tabaci</name>
    <dbReference type="NCBI Taxonomy" id="7038"/>
    <lineage>
        <taxon>Eukaryota</taxon>
        <taxon>Metazoa</taxon>
        <taxon>Ecdysozoa</taxon>
        <taxon>Arthropoda</taxon>
        <taxon>Hexapoda</taxon>
        <taxon>Insecta</taxon>
        <taxon>Pterygota</taxon>
        <taxon>Neoptera</taxon>
        <taxon>Paraneoptera</taxon>
        <taxon>Hemiptera</taxon>
        <taxon>Sternorrhyncha</taxon>
        <taxon>Aleyrodoidea</taxon>
        <taxon>Aleyrodidae</taxon>
        <taxon>Aleyrodinae</taxon>
        <taxon>Bemisia</taxon>
    </lineage>
</organism>
<proteinExistence type="predicted"/>
<dbReference type="GO" id="GO:0005634">
    <property type="term" value="C:nucleus"/>
    <property type="evidence" value="ECO:0007669"/>
    <property type="project" value="TreeGrafter"/>
</dbReference>
<dbReference type="GO" id="GO:0006355">
    <property type="term" value="P:regulation of DNA-templated transcription"/>
    <property type="evidence" value="ECO:0007669"/>
    <property type="project" value="TreeGrafter"/>
</dbReference>
<dbReference type="InterPro" id="IPR019510">
    <property type="entry name" value="AKAP7-like_phosphoesterase"/>
</dbReference>
<reference evidence="3" key="1">
    <citation type="submission" date="2021-12" db="EMBL/GenBank/DDBJ databases">
        <authorList>
            <person name="King R."/>
        </authorList>
    </citation>
    <scope>NUCLEOTIDE SEQUENCE</scope>
</reference>